<evidence type="ECO:0000313" key="2">
    <source>
        <dbReference type="EMBL" id="EWS76801.1"/>
    </source>
</evidence>
<reference evidence="3" key="1">
    <citation type="journal article" date="2006" name="PLoS Biol.">
        <title>Macronuclear genome sequence of the ciliate Tetrahymena thermophila, a model eukaryote.</title>
        <authorList>
            <person name="Eisen J.A."/>
            <person name="Coyne R.S."/>
            <person name="Wu M."/>
            <person name="Wu D."/>
            <person name="Thiagarajan M."/>
            <person name="Wortman J.R."/>
            <person name="Badger J.H."/>
            <person name="Ren Q."/>
            <person name="Amedeo P."/>
            <person name="Jones K.M."/>
            <person name="Tallon L.J."/>
            <person name="Delcher A.L."/>
            <person name="Salzberg S.L."/>
            <person name="Silva J.C."/>
            <person name="Haas B.J."/>
            <person name="Majoros W.H."/>
            <person name="Farzad M."/>
            <person name="Carlton J.M."/>
            <person name="Smith R.K. Jr."/>
            <person name="Garg J."/>
            <person name="Pearlman R.E."/>
            <person name="Karrer K.M."/>
            <person name="Sun L."/>
            <person name="Manning G."/>
            <person name="Elde N.C."/>
            <person name="Turkewitz A.P."/>
            <person name="Asai D.J."/>
            <person name="Wilkes D.E."/>
            <person name="Wang Y."/>
            <person name="Cai H."/>
            <person name="Collins K."/>
            <person name="Stewart B.A."/>
            <person name="Lee S.R."/>
            <person name="Wilamowska K."/>
            <person name="Weinberg Z."/>
            <person name="Ruzzo W.L."/>
            <person name="Wloga D."/>
            <person name="Gaertig J."/>
            <person name="Frankel J."/>
            <person name="Tsao C.-C."/>
            <person name="Gorovsky M.A."/>
            <person name="Keeling P.J."/>
            <person name="Waller R.F."/>
            <person name="Patron N.J."/>
            <person name="Cherry J.M."/>
            <person name="Stover N.A."/>
            <person name="Krieger C.J."/>
            <person name="del Toro C."/>
            <person name="Ryder H.F."/>
            <person name="Williamson S.C."/>
            <person name="Barbeau R.A."/>
            <person name="Hamilton E.P."/>
            <person name="Orias E."/>
        </authorList>
    </citation>
    <scope>NUCLEOTIDE SEQUENCE [LARGE SCALE GENOMIC DNA]</scope>
    <source>
        <strain evidence="3">SB210</strain>
    </source>
</reference>
<dbReference type="InParanoid" id="W7XKU2"/>
<sequence length="176" mass="21852">QLSQLFIYQLAFLLIYLLIKQNITNFFTYSSQHNQNTNENNSFLPLFLLHIYLIPYLYFKIKQYWCRGCKRFRHRNSLVQKYHNFDALLRLFIYQLAFLLIYLLIKQNITNFFTYSSQHNQNTNENNSFLPLFLLHIYLIPYLYFKWQQYWCRGCKRFRHRNSLVQKYHNFEALLN</sequence>
<dbReference type="eggNOG" id="KOG0597">
    <property type="taxonomic scope" value="Eukaryota"/>
</dbReference>
<dbReference type="EMBL" id="GG662962">
    <property type="protein sequence ID" value="EWS76801.1"/>
    <property type="molecule type" value="Genomic_DNA"/>
</dbReference>
<dbReference type="eggNOG" id="KOG0578">
    <property type="taxonomic scope" value="Eukaryota"/>
</dbReference>
<protein>
    <submittedName>
        <fullName evidence="2">Kinase domain protein</fullName>
    </submittedName>
</protein>
<dbReference type="Proteomes" id="UP000009168">
    <property type="component" value="Unassembled WGS sequence"/>
</dbReference>
<feature type="transmembrane region" description="Helical" evidence="1">
    <location>
        <begin position="43"/>
        <end position="61"/>
    </location>
</feature>
<dbReference type="GeneID" id="24442573"/>
<dbReference type="AlphaFoldDB" id="W7XKU2"/>
<accession>W7XKU2</accession>
<feature type="transmembrane region" description="Helical" evidence="1">
    <location>
        <begin position="5"/>
        <end position="23"/>
    </location>
</feature>
<keyword evidence="1" id="KW-0472">Membrane</keyword>
<dbReference type="GO" id="GO:0016301">
    <property type="term" value="F:kinase activity"/>
    <property type="evidence" value="ECO:0007669"/>
    <property type="project" value="UniProtKB-KW"/>
</dbReference>
<evidence type="ECO:0000313" key="3">
    <source>
        <dbReference type="Proteomes" id="UP000009168"/>
    </source>
</evidence>
<keyword evidence="2" id="KW-0418">Kinase</keyword>
<keyword evidence="1" id="KW-1133">Transmembrane helix</keyword>
<feature type="non-terminal residue" evidence="2">
    <location>
        <position position="1"/>
    </location>
</feature>
<dbReference type="RefSeq" id="XP_012650664.1">
    <property type="nucleotide sequence ID" value="XM_012795210.1"/>
</dbReference>
<feature type="transmembrane region" description="Helical" evidence="1">
    <location>
        <begin position="82"/>
        <end position="105"/>
    </location>
</feature>
<gene>
    <name evidence="2" type="ORF">TTHERM_002653353</name>
</gene>
<proteinExistence type="predicted"/>
<name>W7XKU2_TETTS</name>
<feature type="transmembrane region" description="Helical" evidence="1">
    <location>
        <begin position="129"/>
        <end position="147"/>
    </location>
</feature>
<organism evidence="2 3">
    <name type="scientific">Tetrahymena thermophila (strain SB210)</name>
    <dbReference type="NCBI Taxonomy" id="312017"/>
    <lineage>
        <taxon>Eukaryota</taxon>
        <taxon>Sar</taxon>
        <taxon>Alveolata</taxon>
        <taxon>Ciliophora</taxon>
        <taxon>Intramacronucleata</taxon>
        <taxon>Oligohymenophorea</taxon>
        <taxon>Hymenostomatida</taxon>
        <taxon>Tetrahymenina</taxon>
        <taxon>Tetrahymenidae</taxon>
        <taxon>Tetrahymena</taxon>
    </lineage>
</organism>
<feature type="non-terminal residue" evidence="2">
    <location>
        <position position="176"/>
    </location>
</feature>
<dbReference type="KEGG" id="tet:TTHERM_002653353"/>
<keyword evidence="2" id="KW-0808">Transferase</keyword>
<evidence type="ECO:0000256" key="1">
    <source>
        <dbReference type="SAM" id="Phobius"/>
    </source>
</evidence>
<keyword evidence="3" id="KW-1185">Reference proteome</keyword>
<keyword evidence="1" id="KW-0812">Transmembrane</keyword>